<dbReference type="Pfam" id="PF17766">
    <property type="entry name" value="fn3_6"/>
    <property type="match status" value="1"/>
</dbReference>
<evidence type="ECO:0000256" key="2">
    <source>
        <dbReference type="ARBA" id="ARBA00011073"/>
    </source>
</evidence>
<name>A0A8T0QHV6_PANVG</name>
<keyword evidence="5 9" id="KW-0378">Hydrolase</keyword>
<dbReference type="PANTHER" id="PTHR10795">
    <property type="entry name" value="PROPROTEIN CONVERTASE SUBTILISIN/KEXIN"/>
    <property type="match status" value="1"/>
</dbReference>
<dbReference type="Gene3D" id="3.50.30.30">
    <property type="match status" value="1"/>
</dbReference>
<dbReference type="Proteomes" id="UP000823388">
    <property type="component" value="Chromosome 7K"/>
</dbReference>
<keyword evidence="3 9" id="KW-0645">Protease</keyword>
<feature type="active site" description="Charge relay system" evidence="8 9">
    <location>
        <position position="196"/>
    </location>
</feature>
<feature type="active site" description="Charge relay system" evidence="8 9">
    <location>
        <position position="272"/>
    </location>
</feature>
<dbReference type="InterPro" id="IPR036852">
    <property type="entry name" value="Peptidase_S8/S53_dom_sf"/>
</dbReference>
<dbReference type="CDD" id="cd02120">
    <property type="entry name" value="PA_subtilisin_like"/>
    <property type="match status" value="1"/>
</dbReference>
<evidence type="ECO:0000256" key="7">
    <source>
        <dbReference type="ARBA" id="ARBA00023180"/>
    </source>
</evidence>
<feature type="domain" description="Peptidase S8/S53" evidence="11">
    <location>
        <begin position="187"/>
        <end position="669"/>
    </location>
</feature>
<evidence type="ECO:0000256" key="10">
    <source>
        <dbReference type="RuleBase" id="RU003355"/>
    </source>
</evidence>
<dbReference type="InterPro" id="IPR000209">
    <property type="entry name" value="Peptidase_S8/S53_dom"/>
</dbReference>
<dbReference type="GO" id="GO:0006508">
    <property type="term" value="P:proteolysis"/>
    <property type="evidence" value="ECO:0007669"/>
    <property type="project" value="UniProtKB-KW"/>
</dbReference>
<keyword evidence="4" id="KW-0732">Signal</keyword>
<keyword evidence="7" id="KW-0325">Glycoprotein</keyword>
<dbReference type="GO" id="GO:0004252">
    <property type="term" value="F:serine-type endopeptidase activity"/>
    <property type="evidence" value="ECO:0007669"/>
    <property type="project" value="UniProtKB-UniRule"/>
</dbReference>
<sequence length="858" mass="91232">MEFRKRPLRAFGGSETSNTILDVSGVLEGFIQLFSDTTVMAFFKPSLLFCSILAFLSLNCGPSHVSAKVYLVVMEDDPVISYKVNRKHVMRGEEAQKYKRVATTKHDSFLDSFLPIGSYKKLYSYTHLINGFALHAESEKTVRILSRAKGVRLIQEDIKMTKMTTHTPNYIGASGVWPLLGGAENSGDGVVIGMIDTGIDPKNPSFVSSNMSSQAKSPPASFKGMCRAGNRFPPDSCSGKIVGARWFARAAQATGEFNATIHYASPYDSDGHGSHTASIAAGNFHTPVISRGYSFGYASGIAPGARLSIYKAAYPFGGYMSDVIAAVDQAVEDGVDVISLSMAPSSISSGPASFLNLLEAQLLLATKAGVSVVQAVGNGGPDENTVVSFSPWILSVAASTTDRKYRKSIIIGNGKAFSCGTLSAPTPGEIMYPLAWADDVIVENSTDEGANKCRDPRIFIKPLVQGKVIICTFDSSDYYDDVSLASIVDTIQKIGAAGVIVTDRSTHDVDIEFEPTFPTTVPSAIVLKGSDMRALMQYYNNNTVRDEDGNVLSFGATARILEGRRATYTGEAPVVADYSSRGPDVENSQMQPAEVLKPNVMAPGHLIWGAWSPTSSALPEIHGENYALLSGTSMAAPHVAGVAALIKQRHPTWSPAMVMSAIMTSADATDRSGRPLMARGDEGSLGPATPFDMGAGAVNAARALDPGLVFDAGYRDHLQFLCAVPGVDEAAVLRAVGAPCPPRARAGAGAARWCSDLNSPSVTVASLVGSRRVDRRVTSVGAHNETYMAYVRAPEGVAVRVSPAEFAITPGAARTLRIVLNTTAPGNAFSFGEVVLRGDRKHRVRIPLAVYPAAALSR</sequence>
<dbReference type="InterPro" id="IPR041469">
    <property type="entry name" value="Subtilisin-like_FN3"/>
</dbReference>
<evidence type="ECO:0000256" key="1">
    <source>
        <dbReference type="ARBA" id="ARBA00004613"/>
    </source>
</evidence>
<dbReference type="Gene3D" id="3.40.50.200">
    <property type="entry name" value="Peptidase S8/S53 domain"/>
    <property type="match status" value="1"/>
</dbReference>
<dbReference type="EMBL" id="CM029049">
    <property type="protein sequence ID" value="KAG2573710.1"/>
    <property type="molecule type" value="Genomic_DNA"/>
</dbReference>
<evidence type="ECO:0000259" key="12">
    <source>
        <dbReference type="Pfam" id="PF05922"/>
    </source>
</evidence>
<proteinExistence type="inferred from homology"/>
<evidence type="ECO:0000256" key="3">
    <source>
        <dbReference type="ARBA" id="ARBA00022670"/>
    </source>
</evidence>
<evidence type="ECO:0008006" key="16">
    <source>
        <dbReference type="Google" id="ProtNLM"/>
    </source>
</evidence>
<comment type="caution">
    <text evidence="14">The sequence shown here is derived from an EMBL/GenBank/DDBJ whole genome shotgun (WGS) entry which is preliminary data.</text>
</comment>
<dbReference type="PROSITE" id="PS00138">
    <property type="entry name" value="SUBTILASE_SER"/>
    <property type="match status" value="1"/>
</dbReference>
<dbReference type="Pfam" id="PF00082">
    <property type="entry name" value="Peptidase_S8"/>
    <property type="match status" value="1"/>
</dbReference>
<comment type="similarity">
    <text evidence="2 9 10">Belongs to the peptidase S8 family.</text>
</comment>
<comment type="subcellular location">
    <subcellularLocation>
        <location evidence="1">Secreted</location>
    </subcellularLocation>
</comment>
<keyword evidence="6 9" id="KW-0720">Serine protease</keyword>
<reference evidence="14" key="1">
    <citation type="submission" date="2020-05" db="EMBL/GenBank/DDBJ databases">
        <title>WGS assembly of Panicum virgatum.</title>
        <authorList>
            <person name="Lovell J.T."/>
            <person name="Jenkins J."/>
            <person name="Shu S."/>
            <person name="Juenger T.E."/>
            <person name="Schmutz J."/>
        </authorList>
    </citation>
    <scope>NUCLEOTIDE SEQUENCE</scope>
    <source>
        <strain evidence="14">AP13</strain>
    </source>
</reference>
<dbReference type="CDD" id="cd04852">
    <property type="entry name" value="Peptidases_S8_3"/>
    <property type="match status" value="1"/>
</dbReference>
<evidence type="ECO:0000256" key="4">
    <source>
        <dbReference type="ARBA" id="ARBA00022729"/>
    </source>
</evidence>
<dbReference type="InterPro" id="IPR045051">
    <property type="entry name" value="SBT"/>
</dbReference>
<accession>A0A8T0QHV6</accession>
<dbReference type="InterPro" id="IPR023828">
    <property type="entry name" value="Peptidase_S8_Ser-AS"/>
</dbReference>
<evidence type="ECO:0000256" key="8">
    <source>
        <dbReference type="PIRSR" id="PIRSR615500-1"/>
    </source>
</evidence>
<dbReference type="Pfam" id="PF05922">
    <property type="entry name" value="Inhibitor_I9"/>
    <property type="match status" value="1"/>
</dbReference>
<evidence type="ECO:0000256" key="6">
    <source>
        <dbReference type="ARBA" id="ARBA00022825"/>
    </source>
</evidence>
<evidence type="ECO:0000259" key="13">
    <source>
        <dbReference type="Pfam" id="PF17766"/>
    </source>
</evidence>
<dbReference type="PROSITE" id="PS51892">
    <property type="entry name" value="SUBTILASE"/>
    <property type="match status" value="1"/>
</dbReference>
<dbReference type="GO" id="GO:0005576">
    <property type="term" value="C:extracellular region"/>
    <property type="evidence" value="ECO:0007669"/>
    <property type="project" value="UniProtKB-SubCell"/>
</dbReference>
<organism evidence="14 15">
    <name type="scientific">Panicum virgatum</name>
    <name type="common">Blackwell switchgrass</name>
    <dbReference type="NCBI Taxonomy" id="38727"/>
    <lineage>
        <taxon>Eukaryota</taxon>
        <taxon>Viridiplantae</taxon>
        <taxon>Streptophyta</taxon>
        <taxon>Embryophyta</taxon>
        <taxon>Tracheophyta</taxon>
        <taxon>Spermatophyta</taxon>
        <taxon>Magnoliopsida</taxon>
        <taxon>Liliopsida</taxon>
        <taxon>Poales</taxon>
        <taxon>Poaceae</taxon>
        <taxon>PACMAD clade</taxon>
        <taxon>Panicoideae</taxon>
        <taxon>Panicodae</taxon>
        <taxon>Paniceae</taxon>
        <taxon>Panicinae</taxon>
        <taxon>Panicum</taxon>
        <taxon>Panicum sect. Hiantes</taxon>
    </lineage>
</organism>
<dbReference type="PRINTS" id="PR00723">
    <property type="entry name" value="SUBTILISIN"/>
</dbReference>
<dbReference type="AlphaFoldDB" id="A0A8T0QHV6"/>
<evidence type="ECO:0000256" key="5">
    <source>
        <dbReference type="ARBA" id="ARBA00022801"/>
    </source>
</evidence>
<dbReference type="SUPFAM" id="SSF52743">
    <property type="entry name" value="Subtilisin-like"/>
    <property type="match status" value="1"/>
</dbReference>
<feature type="active site" description="Charge relay system" evidence="8 9">
    <location>
        <position position="633"/>
    </location>
</feature>
<evidence type="ECO:0000256" key="9">
    <source>
        <dbReference type="PROSITE-ProRule" id="PRU01240"/>
    </source>
</evidence>
<dbReference type="InterPro" id="IPR034197">
    <property type="entry name" value="Peptidases_S8_3"/>
</dbReference>
<dbReference type="InterPro" id="IPR010259">
    <property type="entry name" value="S8pro/Inhibitor_I9"/>
</dbReference>
<keyword evidence="15" id="KW-1185">Reference proteome</keyword>
<dbReference type="InterPro" id="IPR023827">
    <property type="entry name" value="Peptidase_S8_Asp-AS"/>
</dbReference>
<protein>
    <recommendedName>
        <fullName evidence="16">Subtilisin-like protease SBT2.5</fullName>
    </recommendedName>
</protein>
<dbReference type="Gene3D" id="2.60.40.2310">
    <property type="match status" value="1"/>
</dbReference>
<feature type="domain" description="Subtilisin-like protease fibronectin type-III" evidence="13">
    <location>
        <begin position="756"/>
        <end position="850"/>
    </location>
</feature>
<evidence type="ECO:0000313" key="14">
    <source>
        <dbReference type="EMBL" id="KAG2573710.1"/>
    </source>
</evidence>
<evidence type="ECO:0000313" key="15">
    <source>
        <dbReference type="Proteomes" id="UP000823388"/>
    </source>
</evidence>
<dbReference type="PROSITE" id="PS00136">
    <property type="entry name" value="SUBTILASE_ASP"/>
    <property type="match status" value="1"/>
</dbReference>
<dbReference type="InterPro" id="IPR015500">
    <property type="entry name" value="Peptidase_S8_subtilisin-rel"/>
</dbReference>
<gene>
    <name evidence="14" type="ORF">PVAP13_7KG271400</name>
</gene>
<evidence type="ECO:0000259" key="11">
    <source>
        <dbReference type="Pfam" id="PF00082"/>
    </source>
</evidence>
<feature type="domain" description="Inhibitor I9" evidence="12">
    <location>
        <begin position="69"/>
        <end position="160"/>
    </location>
</feature>